<dbReference type="CDD" id="cd08570">
    <property type="entry name" value="GDPD_YPL206cp_fungi"/>
    <property type="match status" value="1"/>
</dbReference>
<accession>A0ABR0RV80</accession>
<dbReference type="PROSITE" id="PS51704">
    <property type="entry name" value="GP_PDE"/>
    <property type="match status" value="1"/>
</dbReference>
<dbReference type="Gene3D" id="3.20.20.190">
    <property type="entry name" value="Phosphatidylinositol (PI) phosphodiesterase"/>
    <property type="match status" value="1"/>
</dbReference>
<dbReference type="SUPFAM" id="SSF51695">
    <property type="entry name" value="PLC-like phosphodiesterases"/>
    <property type="match status" value="1"/>
</dbReference>
<dbReference type="PANTHER" id="PTHR43805">
    <property type="entry name" value="GLYCEROPHOSPHORYL DIESTER PHOSPHODIESTERASE"/>
    <property type="match status" value="1"/>
</dbReference>
<keyword evidence="2" id="KW-0812">Transmembrane</keyword>
<sequence>MANDKDHLKPLLQAERGHGEKNVSYSSTAMARPNAQDPFPLPTFTQARTVGKRKLPQAIAHRGYKAECPENTMCAFKAALEKGRAHAIETDIHLTKDNVVVLSHDPDLKRCFGRTERIIDCDWAFLSQLRTTKAPYEPMPRLRDLLEYISQPSLQDVWILLDIKLDNDSENVMRLIADTLASVDPGRNPWQNRVVLGIWAAKYLSLCVKYLPNFPVAYIGFSTFYARQFLKVPHVGFNIFQKTLLGPIGSRFIRDVQKQNRPLYVWTVNEANMMKWSIKKSVDGVITDDPKLFNEVCDEYDDERVTVQITWSQWLYSFWLFILVALFSIPLKHRLPGSADTFLANQKLKERASLMLGA</sequence>
<dbReference type="InterPro" id="IPR017946">
    <property type="entry name" value="PLC-like_Pdiesterase_TIM-brl"/>
</dbReference>
<comment type="caution">
    <text evidence="4">The sequence shown here is derived from an EMBL/GenBank/DDBJ whole genome shotgun (WGS) entry which is preliminary data.</text>
</comment>
<dbReference type="GeneID" id="89996674"/>
<feature type="transmembrane region" description="Helical" evidence="2">
    <location>
        <begin position="314"/>
        <end position="331"/>
    </location>
</feature>
<gene>
    <name evidence="4" type="ORF">PMZ80_003225</name>
</gene>
<evidence type="ECO:0000313" key="5">
    <source>
        <dbReference type="Proteomes" id="UP001334248"/>
    </source>
</evidence>
<organism evidence="4 5">
    <name type="scientific">Knufia obscura</name>
    <dbReference type="NCBI Taxonomy" id="1635080"/>
    <lineage>
        <taxon>Eukaryota</taxon>
        <taxon>Fungi</taxon>
        <taxon>Dikarya</taxon>
        <taxon>Ascomycota</taxon>
        <taxon>Pezizomycotina</taxon>
        <taxon>Eurotiomycetes</taxon>
        <taxon>Chaetothyriomycetidae</taxon>
        <taxon>Chaetothyriales</taxon>
        <taxon>Trichomeriaceae</taxon>
        <taxon>Knufia</taxon>
    </lineage>
</organism>
<reference evidence="4 5" key="1">
    <citation type="journal article" date="2023" name="Res Sq">
        <title>Genomic and morphological characterization of Knufia obscura isolated from the Mars 2020 spacecraft assembly facility.</title>
        <authorList>
            <person name="Chander A.M."/>
            <person name="Teixeira M.M."/>
            <person name="Singh N.K."/>
            <person name="Williams M.P."/>
            <person name="Parker C.W."/>
            <person name="Leo P."/>
            <person name="Stajich J.E."/>
            <person name="Torok T."/>
            <person name="Tighe S."/>
            <person name="Mason C.E."/>
            <person name="Venkateswaran K."/>
        </authorList>
    </citation>
    <scope>NUCLEOTIDE SEQUENCE [LARGE SCALE GENOMIC DNA]</scope>
    <source>
        <strain evidence="4 5">CCFEE 5817</strain>
    </source>
</reference>
<dbReference type="EMBL" id="JAVHJV010000003">
    <property type="protein sequence ID" value="KAK5943944.1"/>
    <property type="molecule type" value="Genomic_DNA"/>
</dbReference>
<evidence type="ECO:0000259" key="3">
    <source>
        <dbReference type="PROSITE" id="PS51704"/>
    </source>
</evidence>
<proteinExistence type="predicted"/>
<evidence type="ECO:0000313" key="4">
    <source>
        <dbReference type="EMBL" id="KAK5943944.1"/>
    </source>
</evidence>
<dbReference type="PANTHER" id="PTHR43805:SF1">
    <property type="entry name" value="GP-PDE DOMAIN-CONTAINING PROTEIN"/>
    <property type="match status" value="1"/>
</dbReference>
<dbReference type="InterPro" id="IPR030395">
    <property type="entry name" value="GP_PDE_dom"/>
</dbReference>
<keyword evidence="2" id="KW-0472">Membrane</keyword>
<dbReference type="Proteomes" id="UP001334248">
    <property type="component" value="Unassembled WGS sequence"/>
</dbReference>
<dbReference type="RefSeq" id="XP_064732034.1">
    <property type="nucleotide sequence ID" value="XM_064871654.1"/>
</dbReference>
<protein>
    <recommendedName>
        <fullName evidence="3">GP-PDE domain-containing protein</fullName>
    </recommendedName>
</protein>
<keyword evidence="2" id="KW-1133">Transmembrane helix</keyword>
<dbReference type="Pfam" id="PF03009">
    <property type="entry name" value="GDPD"/>
    <property type="match status" value="1"/>
</dbReference>
<evidence type="ECO:0000256" key="2">
    <source>
        <dbReference type="SAM" id="Phobius"/>
    </source>
</evidence>
<feature type="domain" description="GP-PDE" evidence="3">
    <location>
        <begin position="56"/>
        <end position="297"/>
    </location>
</feature>
<keyword evidence="5" id="KW-1185">Reference proteome</keyword>
<feature type="compositionally biased region" description="Basic and acidic residues" evidence="1">
    <location>
        <begin position="1"/>
        <end position="21"/>
    </location>
</feature>
<feature type="region of interest" description="Disordered" evidence="1">
    <location>
        <begin position="1"/>
        <end position="24"/>
    </location>
</feature>
<name>A0ABR0RV80_9EURO</name>
<evidence type="ECO:0000256" key="1">
    <source>
        <dbReference type="SAM" id="MobiDB-lite"/>
    </source>
</evidence>